<dbReference type="EC" id="3.1.3.16" evidence="1"/>
<keyword evidence="1" id="KW-0378">Hydrolase</keyword>
<reference evidence="3 4" key="1">
    <citation type="submission" date="2018-08" db="EMBL/GenBank/DDBJ databases">
        <title>Draft genome sequences of two Aspergillus turcosus clinical strains isolated from bronchoalveolar lavage fluid: one azole-susceptible and the other azole-resistant.</title>
        <authorList>
            <person name="Parent-Michaud M."/>
            <person name="Dufresne P.J."/>
            <person name="Fournier E."/>
            <person name="Martineau C."/>
            <person name="Moreira S."/>
            <person name="Perkins V."/>
            <person name="De Repentigny L."/>
            <person name="Dufresne S.F."/>
        </authorList>
    </citation>
    <scope>NUCLEOTIDE SEQUENCE [LARGE SCALE GENOMIC DNA]</scope>
    <source>
        <strain evidence="3">HMR AF 1038</strain>
    </source>
</reference>
<proteinExistence type="inferred from homology"/>
<protein>
    <recommendedName>
        <fullName evidence="1">Protein phosphatase</fullName>
        <ecNumber evidence="1">3.1.3.16</ecNumber>
    </recommendedName>
</protein>
<dbReference type="InterPro" id="IPR036457">
    <property type="entry name" value="PPM-type-like_dom_sf"/>
</dbReference>
<comment type="catalytic activity">
    <reaction evidence="1">
        <text>O-phospho-L-seryl-[protein] + H2O = L-seryl-[protein] + phosphate</text>
        <dbReference type="Rhea" id="RHEA:20629"/>
        <dbReference type="Rhea" id="RHEA-COMP:9863"/>
        <dbReference type="Rhea" id="RHEA-COMP:11604"/>
        <dbReference type="ChEBI" id="CHEBI:15377"/>
        <dbReference type="ChEBI" id="CHEBI:29999"/>
        <dbReference type="ChEBI" id="CHEBI:43474"/>
        <dbReference type="ChEBI" id="CHEBI:83421"/>
        <dbReference type="EC" id="3.1.3.16"/>
    </reaction>
</comment>
<comment type="similarity">
    <text evidence="1">Belongs to the PP2C family.</text>
</comment>
<keyword evidence="1" id="KW-0904">Protein phosphatase</keyword>
<dbReference type="InterPro" id="IPR039123">
    <property type="entry name" value="PPTC7"/>
</dbReference>
<dbReference type="Gene3D" id="3.60.40.10">
    <property type="entry name" value="PPM-type phosphatase domain"/>
    <property type="match status" value="1"/>
</dbReference>
<keyword evidence="4" id="KW-1185">Reference proteome</keyword>
<comment type="cofactor">
    <cofactor evidence="1">
        <name>Mn(2+)</name>
        <dbReference type="ChEBI" id="CHEBI:29035"/>
    </cofactor>
</comment>
<dbReference type="EMBL" id="NIDN02000150">
    <property type="protein sequence ID" value="RLL95489.1"/>
    <property type="molecule type" value="Genomic_DNA"/>
</dbReference>
<dbReference type="OrthoDB" id="25675at2759"/>
<dbReference type="InterPro" id="IPR001932">
    <property type="entry name" value="PPM-type_phosphatase-like_dom"/>
</dbReference>
<keyword evidence="1" id="KW-0464">Manganese</keyword>
<dbReference type="GO" id="GO:0046872">
    <property type="term" value="F:metal ion binding"/>
    <property type="evidence" value="ECO:0007669"/>
    <property type="project" value="UniProtKB-UniRule"/>
</dbReference>
<name>A0A421D065_9EURO</name>
<evidence type="ECO:0000259" key="2">
    <source>
        <dbReference type="PROSITE" id="PS51746"/>
    </source>
</evidence>
<comment type="cofactor">
    <cofactor evidence="1">
        <name>Mg(2+)</name>
        <dbReference type="ChEBI" id="CHEBI:18420"/>
    </cofactor>
</comment>
<comment type="catalytic activity">
    <reaction evidence="1">
        <text>O-phospho-L-threonyl-[protein] + H2O = L-threonyl-[protein] + phosphate</text>
        <dbReference type="Rhea" id="RHEA:47004"/>
        <dbReference type="Rhea" id="RHEA-COMP:11060"/>
        <dbReference type="Rhea" id="RHEA-COMP:11605"/>
        <dbReference type="ChEBI" id="CHEBI:15377"/>
        <dbReference type="ChEBI" id="CHEBI:30013"/>
        <dbReference type="ChEBI" id="CHEBI:43474"/>
        <dbReference type="ChEBI" id="CHEBI:61977"/>
        <dbReference type="EC" id="3.1.3.16"/>
    </reaction>
</comment>
<evidence type="ECO:0000256" key="1">
    <source>
        <dbReference type="RuleBase" id="RU366020"/>
    </source>
</evidence>
<evidence type="ECO:0000313" key="4">
    <source>
        <dbReference type="Proteomes" id="UP000215289"/>
    </source>
</evidence>
<dbReference type="Proteomes" id="UP000215289">
    <property type="component" value="Unassembled WGS sequence"/>
</dbReference>
<dbReference type="STRING" id="1245748.A0A421D065"/>
<evidence type="ECO:0000313" key="3">
    <source>
        <dbReference type="EMBL" id="RLL95489.1"/>
    </source>
</evidence>
<dbReference type="PANTHER" id="PTHR12320">
    <property type="entry name" value="PROTEIN PHOSPHATASE 2C"/>
    <property type="match status" value="1"/>
</dbReference>
<dbReference type="PANTHER" id="PTHR12320:SF24">
    <property type="entry name" value="PROTEIN PHOSPHATASE"/>
    <property type="match status" value="1"/>
</dbReference>
<dbReference type="GO" id="GO:0004722">
    <property type="term" value="F:protein serine/threonine phosphatase activity"/>
    <property type="evidence" value="ECO:0007669"/>
    <property type="project" value="UniProtKB-EC"/>
</dbReference>
<dbReference type="SUPFAM" id="SSF81606">
    <property type="entry name" value="PP2C-like"/>
    <property type="match status" value="1"/>
</dbReference>
<keyword evidence="1" id="KW-0479">Metal-binding</keyword>
<organism evidence="3 4">
    <name type="scientific">Aspergillus turcosus</name>
    <dbReference type="NCBI Taxonomy" id="1245748"/>
    <lineage>
        <taxon>Eukaryota</taxon>
        <taxon>Fungi</taxon>
        <taxon>Dikarya</taxon>
        <taxon>Ascomycota</taxon>
        <taxon>Pezizomycotina</taxon>
        <taxon>Eurotiomycetes</taxon>
        <taxon>Eurotiomycetidae</taxon>
        <taxon>Eurotiales</taxon>
        <taxon>Aspergillaceae</taxon>
        <taxon>Aspergillus</taxon>
        <taxon>Aspergillus subgen. Fumigati</taxon>
    </lineage>
</organism>
<dbReference type="AlphaFoldDB" id="A0A421D065"/>
<comment type="caution">
    <text evidence="3">The sequence shown here is derived from an EMBL/GenBank/DDBJ whole genome shotgun (WGS) entry which is preliminary data.</text>
</comment>
<accession>A0A421D065</accession>
<sequence>MVTQNTVTTILLMIRSPQWTAARTTSSRRLIRPSTLVRQYRAAVWPSYGITTPVPDRYPHSKAPFCFQTGYALCAKRPSRPFPPPFLSPPSSSFSDPLTTHYQSQDKRLSVRGELIRGLNNGDDAVLVADNFIGVNDGVGAWATKERGHAALWSRLLIHFWALEAEREVDKTSKLDPVEYLQRAYEETIRATTSPNEWLGTTTTVTALLHFTDDNAGNAKPLLYVTNLGDCKVLVIRPSEERVLFRTTEQWHWFDCPMQLGTNSMDTPRKDAVLSEVQLEEDDIVLAVSDGVLDNLWEHEVLTITLDSLKKWDEGPYEEKDLDWAPPAHLADERMVFVARELLKAALAIAQDPFAESPYMEKGIEEGLAIEGGKMDDISVVVGASTGANPPSGHDHGFEPLQGGQSRRRALYQQAHPALQSDGQLVPPASRLDMFDTRPSFKCPRLSTREKRIRVDVDSPNSNRPSFLNATRSRYSALMSQMLSQRFGL</sequence>
<dbReference type="FunFam" id="3.60.40.10:FF:000118">
    <property type="entry name" value="Phosphatase 2C-like domain-containing protein"/>
    <property type="match status" value="1"/>
</dbReference>
<dbReference type="SMART" id="SM00332">
    <property type="entry name" value="PP2Cc"/>
    <property type="match status" value="1"/>
</dbReference>
<feature type="domain" description="PPM-type phosphatase" evidence="2">
    <location>
        <begin position="108"/>
        <end position="385"/>
    </location>
</feature>
<dbReference type="PROSITE" id="PS51746">
    <property type="entry name" value="PPM_2"/>
    <property type="match status" value="1"/>
</dbReference>
<gene>
    <name evidence="3" type="ORF">CFD26_103848</name>
</gene>
<keyword evidence="1" id="KW-0460">Magnesium</keyword>